<comment type="caution">
    <text evidence="9">The sequence shown here is derived from an EMBL/GenBank/DDBJ whole genome shotgun (WGS) entry which is preliminary data.</text>
</comment>
<sequence length="907" mass="104371">MRTRSVSVLDPPPSEPTPPRSTLRATESYKMKHKIPRIIIKEHSEEEEDSGLIEYAKWMVEVARNMLQQRFGDLIQDGIIEGQRFAISSGLWRYASSSIKCDLLVTLKSFPHKKAELIVQWFIDLVRKYEQKLTVEVRYHKLTHSYAIYITAGYVSLLKGAELYHLKKRLKPQFGGGMRDFMFDEAQCYCGIEHEDSFFTDMERSSIVKAMIEMIAAPPGGIVLKSFDSTNGEPIISIQEGRAVLPILISEGIIENVLSLHEADDLKELHHSWVLALFESQPLDSIMKYFGTEIGMYFGWLGHLTTALWCPALVGLLLFFYGGFKFKGNSDDDDGNDSLISDICFVFFALFNCVWSTAFLETWKRKQAELAFRWGTFEVNTNLYLEDPRSAFKGEYVEPNPVSGRLEPCYPAWKHRTIRFLVTYPITLCCLSVLFVSMFCMLQLQDIADSYFGHSSLFKWVTYVPMVLYALMIVAGDNMYRHLALYLNDLENYRTDVEYENFLITKIVMFQCVSAFGSLFYIAFYLRDMKRLQETLATLLITRQVTQNVMETIVPFILEKLKLSRLTYKMTKSMSDKSLRRHVDQVKNRKRNADESPEPRFIEENVITEEPALFNLDSPDEPVPSSPTSRNKWSSMRLRRTGQNNNQILLLQSYPATKSPRSERLPLPEFKPNFDNELELTEAELQSLMPVYARPLDDYLEMFIQFGYVLLFSPAFPLAAFCALANNLVEIRVDAFKLCNTVQRPFGRRVKDIGAWQKAMEVMGVVGVLVNCALIGQSGLIQRVLPNLSLTGQVLLVVILEHIILLAKYMLHMVIPDIPRWVRIEMDKIEYWRREVFKKETKLLAKDLAEAPEATANGIPNGVTPVNRLSPQTSEPADPRERLFRPKYRNRSLTPMLRNISQQLSQE</sequence>
<dbReference type="InterPro" id="IPR049452">
    <property type="entry name" value="Anoctamin_TM"/>
</dbReference>
<feature type="transmembrane region" description="Helical" evidence="6">
    <location>
        <begin position="793"/>
        <end position="811"/>
    </location>
</feature>
<keyword evidence="3 6" id="KW-0812">Transmembrane</keyword>
<feature type="region of interest" description="Disordered" evidence="7">
    <location>
        <begin position="1"/>
        <end position="23"/>
    </location>
</feature>
<feature type="transmembrane region" description="Helical" evidence="6">
    <location>
        <begin position="706"/>
        <end position="729"/>
    </location>
</feature>
<dbReference type="GO" id="GO:0005254">
    <property type="term" value="F:chloride channel activity"/>
    <property type="evidence" value="ECO:0007669"/>
    <property type="project" value="TreeGrafter"/>
</dbReference>
<feature type="transmembrane region" description="Helical" evidence="6">
    <location>
        <begin position="421"/>
        <end position="444"/>
    </location>
</feature>
<feature type="compositionally biased region" description="Pro residues" evidence="7">
    <location>
        <begin position="10"/>
        <end position="19"/>
    </location>
</feature>
<proteinExistence type="inferred from homology"/>
<evidence type="ECO:0000256" key="4">
    <source>
        <dbReference type="ARBA" id="ARBA00022989"/>
    </source>
</evidence>
<feature type="transmembrane region" description="Helical" evidence="6">
    <location>
        <begin position="759"/>
        <end position="781"/>
    </location>
</feature>
<feature type="region of interest" description="Disordered" evidence="7">
    <location>
        <begin position="855"/>
        <end position="885"/>
    </location>
</feature>
<accession>A0AA39H5D4</accession>
<dbReference type="Proteomes" id="UP001175271">
    <property type="component" value="Unassembled WGS sequence"/>
</dbReference>
<evidence type="ECO:0000256" key="1">
    <source>
        <dbReference type="ARBA" id="ARBA00004141"/>
    </source>
</evidence>
<name>A0AA39H5D4_9BILA</name>
<dbReference type="GO" id="GO:0005886">
    <property type="term" value="C:plasma membrane"/>
    <property type="evidence" value="ECO:0007669"/>
    <property type="project" value="TreeGrafter"/>
</dbReference>
<feature type="transmembrane region" description="Helical" evidence="6">
    <location>
        <begin position="501"/>
        <end position="526"/>
    </location>
</feature>
<feature type="transmembrane region" description="Helical" evidence="6">
    <location>
        <begin position="297"/>
        <end position="319"/>
    </location>
</feature>
<organism evidence="9 10">
    <name type="scientific">Steinernema hermaphroditum</name>
    <dbReference type="NCBI Taxonomy" id="289476"/>
    <lineage>
        <taxon>Eukaryota</taxon>
        <taxon>Metazoa</taxon>
        <taxon>Ecdysozoa</taxon>
        <taxon>Nematoda</taxon>
        <taxon>Chromadorea</taxon>
        <taxon>Rhabditida</taxon>
        <taxon>Tylenchina</taxon>
        <taxon>Panagrolaimomorpha</taxon>
        <taxon>Strongyloidoidea</taxon>
        <taxon>Steinernematidae</taxon>
        <taxon>Steinernema</taxon>
    </lineage>
</organism>
<evidence type="ECO:0000313" key="10">
    <source>
        <dbReference type="Proteomes" id="UP001175271"/>
    </source>
</evidence>
<feature type="domain" description="Anoctamin transmembrane" evidence="8">
    <location>
        <begin position="286"/>
        <end position="828"/>
    </location>
</feature>
<keyword evidence="4 6" id="KW-1133">Transmembrane helix</keyword>
<keyword evidence="5 6" id="KW-0472">Membrane</keyword>
<evidence type="ECO:0000256" key="6">
    <source>
        <dbReference type="RuleBase" id="RU280814"/>
    </source>
</evidence>
<reference evidence="9" key="1">
    <citation type="submission" date="2023-06" db="EMBL/GenBank/DDBJ databases">
        <title>Genomic analysis of the entomopathogenic nematode Steinernema hermaphroditum.</title>
        <authorList>
            <person name="Schwarz E.M."/>
            <person name="Heppert J.K."/>
            <person name="Baniya A."/>
            <person name="Schwartz H.T."/>
            <person name="Tan C.-H."/>
            <person name="Antoshechkin I."/>
            <person name="Sternberg P.W."/>
            <person name="Goodrich-Blair H."/>
            <person name="Dillman A.R."/>
        </authorList>
    </citation>
    <scope>NUCLEOTIDE SEQUENCE</scope>
    <source>
        <strain evidence="9">PS9179</strain>
        <tissue evidence="9">Whole animal</tissue>
    </source>
</reference>
<feature type="region of interest" description="Disordered" evidence="7">
    <location>
        <begin position="579"/>
        <end position="599"/>
    </location>
</feature>
<dbReference type="Pfam" id="PF04547">
    <property type="entry name" value="Anoctamin"/>
    <property type="match status" value="1"/>
</dbReference>
<protein>
    <recommendedName>
        <fullName evidence="6">Anoctamin</fullName>
    </recommendedName>
</protein>
<feature type="transmembrane region" description="Helical" evidence="6">
    <location>
        <begin position="339"/>
        <end position="360"/>
    </location>
</feature>
<keyword evidence="10" id="KW-1185">Reference proteome</keyword>
<dbReference type="EMBL" id="JAUCMV010000005">
    <property type="protein sequence ID" value="KAK0399547.1"/>
    <property type="molecule type" value="Genomic_DNA"/>
</dbReference>
<evidence type="ECO:0000256" key="5">
    <source>
        <dbReference type="ARBA" id="ARBA00023136"/>
    </source>
</evidence>
<dbReference type="InterPro" id="IPR007632">
    <property type="entry name" value="Anoctamin"/>
</dbReference>
<comment type="similarity">
    <text evidence="2 6">Belongs to the anoctamin family.</text>
</comment>
<feature type="region of interest" description="Disordered" evidence="7">
    <location>
        <begin position="614"/>
        <end position="633"/>
    </location>
</feature>
<evidence type="ECO:0000313" key="9">
    <source>
        <dbReference type="EMBL" id="KAK0399547.1"/>
    </source>
</evidence>
<feature type="transmembrane region" description="Helical" evidence="6">
    <location>
        <begin position="460"/>
        <end position="480"/>
    </location>
</feature>
<evidence type="ECO:0000256" key="3">
    <source>
        <dbReference type="ARBA" id="ARBA00022692"/>
    </source>
</evidence>
<evidence type="ECO:0000256" key="2">
    <source>
        <dbReference type="ARBA" id="ARBA00009671"/>
    </source>
</evidence>
<dbReference type="AlphaFoldDB" id="A0AA39H5D4"/>
<dbReference type="PANTHER" id="PTHR12308:SF51">
    <property type="entry name" value="ANOCTAMIN-8"/>
    <property type="match status" value="1"/>
</dbReference>
<evidence type="ECO:0000259" key="8">
    <source>
        <dbReference type="Pfam" id="PF04547"/>
    </source>
</evidence>
<gene>
    <name evidence="9" type="ORF">QR680_003097</name>
</gene>
<dbReference type="PANTHER" id="PTHR12308">
    <property type="entry name" value="ANOCTAMIN"/>
    <property type="match status" value="1"/>
</dbReference>
<evidence type="ECO:0000256" key="7">
    <source>
        <dbReference type="SAM" id="MobiDB-lite"/>
    </source>
</evidence>
<comment type="subcellular location">
    <subcellularLocation>
        <location evidence="1 6">Membrane</location>
        <topology evidence="1 6">Multi-pass membrane protein</topology>
    </subcellularLocation>
</comment>